<dbReference type="InterPro" id="IPR025202">
    <property type="entry name" value="PLD-like_dom"/>
</dbReference>
<accession>A0A9D7E147</accession>
<proteinExistence type="inferred from homology"/>
<dbReference type="SMART" id="SM00155">
    <property type="entry name" value="PLDc"/>
    <property type="match status" value="2"/>
</dbReference>
<dbReference type="EMBL" id="JADJEV010000001">
    <property type="protein sequence ID" value="MBK6971697.1"/>
    <property type="molecule type" value="Genomic_DNA"/>
</dbReference>
<dbReference type="GO" id="GO:0004630">
    <property type="term" value="F:phospholipase D activity"/>
    <property type="evidence" value="ECO:0007669"/>
    <property type="project" value="UniProtKB-EC"/>
</dbReference>
<dbReference type="PANTHER" id="PTHR43856:SF1">
    <property type="entry name" value="MITOCHONDRIAL CARDIOLIPIN HYDROLASE"/>
    <property type="match status" value="1"/>
</dbReference>
<sequence length="531" mass="61951">MQFAEDFAFPVEVEIGRDIPRTNDFKDLFYVRWGAIRFDAFWGEELNLKVVLKVYRADGTCEQFIADTDAYDVRWDRHKRATRDFYVHPFSMKLGHISHVGFSFLCHLHGRSIRSRHEYIFMDGHHLGDQHPQRRHITLDRLVPNTYRTHELDAGELQRDVDWFNHHFESLNLVPKFTKGQPYHPYHPKPYIHERIDATIHRQLTRPERQESIKVCVDCIDDADFISHLIHAHACGVRVQCIVDWRKMALTNSDNYVRLKRSGIDLLGVFCTPKDRLIEVAPDMHNKFIIFGDEDVITGSFNITFDRWWANWESGMSFHSRGVCRLFDNIFQSVRGGVIQRYGIDPLSHFNLLYTFGRGVALNGRYYRPHHAIVSEVHRARHSIKLCSFLIGELQGEHHDSVIDALIHARRRGVDVKIILNGHLARQGSPGKEHPMAEELQRPLLPAVTRLKQAGIPVALAYGLDDFAVPYSPIHSKYCIFDDYLVLDGSFNWYNASVFSHDIVIIAANREVAEPYLFEFEQILRRLRIYW</sequence>
<dbReference type="Proteomes" id="UP000807785">
    <property type="component" value="Unassembled WGS sequence"/>
</dbReference>
<protein>
    <recommendedName>
        <fullName evidence="3">phospholipase D</fullName>
        <ecNumber evidence="3">3.1.4.4</ecNumber>
    </recommendedName>
</protein>
<feature type="domain" description="PLD phosphodiesterase" evidence="7">
    <location>
        <begin position="470"/>
        <end position="497"/>
    </location>
</feature>
<evidence type="ECO:0000256" key="4">
    <source>
        <dbReference type="ARBA" id="ARBA00022801"/>
    </source>
</evidence>
<name>A0A9D7E147_9PROT</name>
<dbReference type="GO" id="GO:0016891">
    <property type="term" value="F:RNA endonuclease activity producing 5'-phosphomonoesters, hydrolytic mechanism"/>
    <property type="evidence" value="ECO:0007669"/>
    <property type="project" value="TreeGrafter"/>
</dbReference>
<evidence type="ECO:0000256" key="6">
    <source>
        <dbReference type="ARBA" id="ARBA00023098"/>
    </source>
</evidence>
<dbReference type="GO" id="GO:0016042">
    <property type="term" value="P:lipid catabolic process"/>
    <property type="evidence" value="ECO:0007669"/>
    <property type="project" value="UniProtKB-KW"/>
</dbReference>
<evidence type="ECO:0000256" key="3">
    <source>
        <dbReference type="ARBA" id="ARBA00012027"/>
    </source>
</evidence>
<feature type="domain" description="PLD phosphodiesterase" evidence="7">
    <location>
        <begin position="280"/>
        <end position="307"/>
    </location>
</feature>
<keyword evidence="6" id="KW-0443">Lipid metabolism</keyword>
<evidence type="ECO:0000313" key="9">
    <source>
        <dbReference type="Proteomes" id="UP000807785"/>
    </source>
</evidence>
<dbReference type="InterPro" id="IPR001736">
    <property type="entry name" value="PLipase_D/transphosphatidylase"/>
</dbReference>
<comment type="similarity">
    <text evidence="2">Belongs to the phospholipase D family.</text>
</comment>
<comment type="caution">
    <text evidence="8">The sequence shown here is derived from an EMBL/GenBank/DDBJ whole genome shotgun (WGS) entry which is preliminary data.</text>
</comment>
<evidence type="ECO:0000256" key="5">
    <source>
        <dbReference type="ARBA" id="ARBA00022963"/>
    </source>
</evidence>
<dbReference type="InterPro" id="IPR051406">
    <property type="entry name" value="PLD_domain"/>
</dbReference>
<keyword evidence="4" id="KW-0378">Hydrolase</keyword>
<dbReference type="PANTHER" id="PTHR43856">
    <property type="entry name" value="CARDIOLIPIN HYDROLASE"/>
    <property type="match status" value="1"/>
</dbReference>
<dbReference type="AlphaFoldDB" id="A0A9D7E147"/>
<organism evidence="8 9">
    <name type="scientific">Candidatus Methylophosphatis roskildensis</name>
    <dbReference type="NCBI Taxonomy" id="2899263"/>
    <lineage>
        <taxon>Bacteria</taxon>
        <taxon>Pseudomonadati</taxon>
        <taxon>Pseudomonadota</taxon>
        <taxon>Betaproteobacteria</taxon>
        <taxon>Nitrosomonadales</taxon>
        <taxon>Sterolibacteriaceae</taxon>
        <taxon>Candidatus Methylophosphatis</taxon>
    </lineage>
</organism>
<keyword evidence="5" id="KW-0442">Lipid degradation</keyword>
<reference evidence="8" key="1">
    <citation type="submission" date="2020-10" db="EMBL/GenBank/DDBJ databases">
        <title>Connecting structure to function with the recovery of over 1000 high-quality activated sludge metagenome-assembled genomes encoding full-length rRNA genes using long-read sequencing.</title>
        <authorList>
            <person name="Singleton C.M."/>
            <person name="Petriglieri F."/>
            <person name="Kristensen J.M."/>
            <person name="Kirkegaard R.H."/>
            <person name="Michaelsen T.Y."/>
            <person name="Andersen M.H."/>
            <person name="Karst S.M."/>
            <person name="Dueholm M.S."/>
            <person name="Nielsen P.H."/>
            <person name="Albertsen M."/>
        </authorList>
    </citation>
    <scope>NUCLEOTIDE SEQUENCE</scope>
    <source>
        <strain evidence="8">Bjer_18-Q3-R1-45_BAT3C.347</strain>
    </source>
</reference>
<dbReference type="Gene3D" id="3.30.870.10">
    <property type="entry name" value="Endonuclease Chain A"/>
    <property type="match status" value="2"/>
</dbReference>
<evidence type="ECO:0000313" key="8">
    <source>
        <dbReference type="EMBL" id="MBK6971697.1"/>
    </source>
</evidence>
<evidence type="ECO:0000259" key="7">
    <source>
        <dbReference type="SMART" id="SM00155"/>
    </source>
</evidence>
<comment type="catalytic activity">
    <reaction evidence="1">
        <text>a 1,2-diacyl-sn-glycero-3-phosphocholine + H2O = a 1,2-diacyl-sn-glycero-3-phosphate + choline + H(+)</text>
        <dbReference type="Rhea" id="RHEA:14445"/>
        <dbReference type="ChEBI" id="CHEBI:15354"/>
        <dbReference type="ChEBI" id="CHEBI:15377"/>
        <dbReference type="ChEBI" id="CHEBI:15378"/>
        <dbReference type="ChEBI" id="CHEBI:57643"/>
        <dbReference type="ChEBI" id="CHEBI:58608"/>
        <dbReference type="EC" id="3.1.4.4"/>
    </reaction>
</comment>
<evidence type="ECO:0000256" key="2">
    <source>
        <dbReference type="ARBA" id="ARBA00008664"/>
    </source>
</evidence>
<dbReference type="EC" id="3.1.4.4" evidence="3"/>
<dbReference type="GO" id="GO:0006793">
    <property type="term" value="P:phosphorus metabolic process"/>
    <property type="evidence" value="ECO:0007669"/>
    <property type="project" value="UniProtKB-ARBA"/>
</dbReference>
<evidence type="ECO:0000256" key="1">
    <source>
        <dbReference type="ARBA" id="ARBA00000798"/>
    </source>
</evidence>
<dbReference type="Pfam" id="PF13091">
    <property type="entry name" value="PLDc_2"/>
    <property type="match status" value="2"/>
</dbReference>
<dbReference type="SUPFAM" id="SSF56024">
    <property type="entry name" value="Phospholipase D/nuclease"/>
    <property type="match status" value="2"/>
</dbReference>
<gene>
    <name evidence="8" type="ORF">IPH26_01625</name>
</gene>